<gene>
    <name evidence="2" type="ORF">J8N05_18990</name>
</gene>
<dbReference type="PANTHER" id="PTHR47691">
    <property type="entry name" value="REGULATOR-RELATED"/>
    <property type="match status" value="1"/>
</dbReference>
<dbReference type="PRINTS" id="PR00364">
    <property type="entry name" value="DISEASERSIST"/>
</dbReference>
<dbReference type="EMBL" id="JAGPYQ010000001">
    <property type="protein sequence ID" value="MBQ0850277.1"/>
    <property type="molecule type" value="Genomic_DNA"/>
</dbReference>
<feature type="domain" description="NB-ARC" evidence="1">
    <location>
        <begin position="46"/>
        <end position="129"/>
    </location>
</feature>
<protein>
    <submittedName>
        <fullName evidence="2">Regulator</fullName>
    </submittedName>
</protein>
<dbReference type="InterPro" id="IPR011990">
    <property type="entry name" value="TPR-like_helical_dom_sf"/>
</dbReference>
<dbReference type="PANTHER" id="PTHR47691:SF3">
    <property type="entry name" value="HTH-TYPE TRANSCRIPTIONAL REGULATOR RV0890C-RELATED"/>
    <property type="match status" value="1"/>
</dbReference>
<dbReference type="AlphaFoldDB" id="A0A940XTE9"/>
<evidence type="ECO:0000313" key="3">
    <source>
        <dbReference type="Proteomes" id="UP000677413"/>
    </source>
</evidence>
<dbReference type="Pfam" id="PF00931">
    <property type="entry name" value="NB-ARC"/>
    <property type="match status" value="1"/>
</dbReference>
<name>A0A940XTE9_9ACTN</name>
<dbReference type="SUPFAM" id="SSF52540">
    <property type="entry name" value="P-loop containing nucleoside triphosphate hydrolases"/>
    <property type="match status" value="1"/>
</dbReference>
<dbReference type="InterPro" id="IPR002182">
    <property type="entry name" value="NB-ARC"/>
</dbReference>
<dbReference type="Gene3D" id="1.25.40.10">
    <property type="entry name" value="Tetratricopeptide repeat domain"/>
    <property type="match status" value="1"/>
</dbReference>
<accession>A0A940XTE9</accession>
<dbReference type="InterPro" id="IPR027417">
    <property type="entry name" value="P-loop_NTPase"/>
</dbReference>
<dbReference type="RefSeq" id="WP_210884313.1">
    <property type="nucleotide sequence ID" value="NZ_JAGPYQ010000001.1"/>
</dbReference>
<organism evidence="2 3">
    <name type="scientific">Streptomyces liliiviolaceus</name>
    <dbReference type="NCBI Taxonomy" id="2823109"/>
    <lineage>
        <taxon>Bacteria</taxon>
        <taxon>Bacillati</taxon>
        <taxon>Actinomycetota</taxon>
        <taxon>Actinomycetes</taxon>
        <taxon>Kitasatosporales</taxon>
        <taxon>Streptomycetaceae</taxon>
        <taxon>Streptomyces</taxon>
    </lineage>
</organism>
<evidence type="ECO:0000313" key="2">
    <source>
        <dbReference type="EMBL" id="MBQ0850277.1"/>
    </source>
</evidence>
<proteinExistence type="predicted"/>
<sequence>MPDLLRTRQGKQQDGGMARMDWEEQTSFIGRSEELGLIGAVLRGSRLLTLTGTGGVGKTRLARRVVSCDEMAAEDNVAWADLSPLLNAQLLAATVAGALGLSDRTERMPAEAICAWVGSRRALLVMDSCEHLLDECRNLVGNLLTACPNLRILATSRSPLRVRAEAVVEIEPLSSVREAVALFADRAAVAGHPLKDGTDHQLAANLCERLERLPLALELAAAQLRSMSLAELCSGLPTVVDLPATAQRATPSRHAALRTTIGWSHELCTPLERLLWARLSFMPSAFDDTSAWQVASGGPLSPGRISRALVSLCDKSVITERQGTFRMLDAVREYGRMWLRELGEEQALAHRHAEHVLAQTRQAHHEWFGPAQRGWYRRIEFLHSDIRLAADHFLAADPAAALELIGHVTFFWVCSGYLHEARQYLEAAIALASGEKGSQAWVQGLWCLGLTQTLQGEHDTARETSANCRHAATAAFDTEGLGRAVYLDGLLHLLVGRPLAAADAVETFELHTGVSRPEPLTTATALCHLVHVFALTGSGRLDQARREALELRDICQALDEYWTRSYVEHHLALISLMEGRAQDGTRHARSALAAQEHIRDAFGIAMVMDVLALALADAGDGPAAVYAFGAAARFWETVGNPQRGTPEMASLRDECETRLVSSMGRERYERAVEQAAACDTANLVAWGAHGGPLPEK</sequence>
<dbReference type="Proteomes" id="UP000677413">
    <property type="component" value="Unassembled WGS sequence"/>
</dbReference>
<reference evidence="2 3" key="1">
    <citation type="submission" date="2021-04" db="EMBL/GenBank/DDBJ databases">
        <authorList>
            <person name="Tang X."/>
            <person name="Zhou X."/>
            <person name="Chen X."/>
            <person name="Cernava T."/>
            <person name="Zhang C."/>
        </authorList>
    </citation>
    <scope>NUCLEOTIDE SEQUENCE [LARGE SCALE GENOMIC DNA]</scope>
    <source>
        <strain evidence="2 3">BH-SS-21</strain>
    </source>
</reference>
<evidence type="ECO:0000259" key="1">
    <source>
        <dbReference type="Pfam" id="PF00931"/>
    </source>
</evidence>
<dbReference type="Gene3D" id="3.40.50.300">
    <property type="entry name" value="P-loop containing nucleotide triphosphate hydrolases"/>
    <property type="match status" value="1"/>
</dbReference>
<comment type="caution">
    <text evidence="2">The sequence shown here is derived from an EMBL/GenBank/DDBJ whole genome shotgun (WGS) entry which is preliminary data.</text>
</comment>
<keyword evidence="3" id="KW-1185">Reference proteome</keyword>
<dbReference type="SUPFAM" id="SSF48452">
    <property type="entry name" value="TPR-like"/>
    <property type="match status" value="1"/>
</dbReference>
<dbReference type="GO" id="GO:0043531">
    <property type="term" value="F:ADP binding"/>
    <property type="evidence" value="ECO:0007669"/>
    <property type="project" value="InterPro"/>
</dbReference>